<dbReference type="Pfam" id="PF02852">
    <property type="entry name" value="Pyr_redox_dim"/>
    <property type="match status" value="1"/>
</dbReference>
<dbReference type="InterPro" id="IPR001100">
    <property type="entry name" value="Pyr_nuc-diS_OxRdtase"/>
</dbReference>
<dbReference type="PRINTS" id="PR00411">
    <property type="entry name" value="PNDRDTASEI"/>
</dbReference>
<evidence type="ECO:0000256" key="5">
    <source>
        <dbReference type="PIRSR" id="PIRSR000350-4"/>
    </source>
</evidence>
<dbReference type="SUPFAM" id="SSF55424">
    <property type="entry name" value="FAD/NAD-linked reductases, dimerisation (C-terminal) domain"/>
    <property type="match status" value="1"/>
</dbReference>
<sequence length="451" mass="47699">MSERFDAIVVGMGPGGEVAASELLKADQRVAIIERELIGGECGYWACIPSKTLLRPPEAQHGAAQAAGVATPALDWPQAAEYRDTMIRHLDDSAQVSGYQDKGATVVKGPGSITAPGTVEADGRTLQAERIIVATGSDAAVPPIDGLDHVGAWTNREATTLTEIPVRSLVLGGSAVGVELAQMLARFGSHVTLVELADQLVPGEEPKVGELSAAFLQDDGIDIRVGSGVDQFTRNGSSTTARLNDGATVDVDQVIVATGRTARINGLGLDAVGINADQKGIPIDDRCRAGDGIWAIGDVTGIMQLTHVAKYQARIAVDNILGGNRRIDYAGIPRVIFSDPEIAAAGMTEQQANEQGHHVAHVTVELPKTLARPWTYESEPRGEMGLLVDTGEDVLLGAWAVAPLAGEWIHLASLAIRARLGVDHLLDFVAQFPTYTESYLLGVEQALKRKP</sequence>
<feature type="binding site" evidence="4">
    <location>
        <position position="195"/>
    </location>
    <ligand>
        <name>NAD(+)</name>
        <dbReference type="ChEBI" id="CHEBI:57540"/>
    </ligand>
</feature>
<feature type="disulfide bond" description="Redox-active" evidence="5">
    <location>
        <begin position="42"/>
        <end position="47"/>
    </location>
</feature>
<evidence type="ECO:0000256" key="4">
    <source>
        <dbReference type="PIRSR" id="PIRSR000350-3"/>
    </source>
</evidence>
<dbReference type="InterPro" id="IPR036188">
    <property type="entry name" value="FAD/NAD-bd_sf"/>
</dbReference>
<dbReference type="Gene3D" id="3.30.390.30">
    <property type="match status" value="1"/>
</dbReference>
<evidence type="ECO:0000313" key="9">
    <source>
        <dbReference type="Proteomes" id="UP000475214"/>
    </source>
</evidence>
<dbReference type="GO" id="GO:0003955">
    <property type="term" value="F:NAD(P)H dehydrogenase (quinone) activity"/>
    <property type="evidence" value="ECO:0007669"/>
    <property type="project" value="TreeGrafter"/>
</dbReference>
<dbReference type="Pfam" id="PF07992">
    <property type="entry name" value="Pyr_redox_2"/>
    <property type="match status" value="1"/>
</dbReference>
<proteinExistence type="inferred from homology"/>
<keyword evidence="2" id="KW-0285">Flavoprotein</keyword>
<feature type="binding site" evidence="4">
    <location>
        <position position="259"/>
    </location>
    <ligand>
        <name>NAD(+)</name>
        <dbReference type="ChEBI" id="CHEBI:57540"/>
    </ligand>
</feature>
<evidence type="ECO:0000259" key="6">
    <source>
        <dbReference type="Pfam" id="PF02852"/>
    </source>
</evidence>
<gene>
    <name evidence="8" type="ORF">G1H10_20825</name>
</gene>
<keyword evidence="9" id="KW-1185">Reference proteome</keyword>
<dbReference type="EMBL" id="JAAGOA010000015">
    <property type="protein sequence ID" value="NEE02615.1"/>
    <property type="molecule type" value="Genomic_DNA"/>
</dbReference>
<dbReference type="InterPro" id="IPR004099">
    <property type="entry name" value="Pyr_nucl-diS_OxRdtase_dimer"/>
</dbReference>
<feature type="binding site" evidence="4">
    <location>
        <begin position="135"/>
        <end position="137"/>
    </location>
    <ligand>
        <name>FAD</name>
        <dbReference type="ChEBI" id="CHEBI:57692"/>
    </ligand>
</feature>
<feature type="binding site" evidence="4">
    <location>
        <position position="298"/>
    </location>
    <ligand>
        <name>FAD</name>
        <dbReference type="ChEBI" id="CHEBI:57692"/>
    </ligand>
</feature>
<dbReference type="RefSeq" id="WP_163741302.1">
    <property type="nucleotide sequence ID" value="NZ_JAAGOA010000015.1"/>
</dbReference>
<organism evidence="8 9">
    <name type="scientific">Phytoactinopolyspora halotolerans</name>
    <dbReference type="NCBI Taxonomy" id="1981512"/>
    <lineage>
        <taxon>Bacteria</taxon>
        <taxon>Bacillati</taxon>
        <taxon>Actinomycetota</taxon>
        <taxon>Actinomycetes</taxon>
        <taxon>Jiangellales</taxon>
        <taxon>Jiangellaceae</taxon>
        <taxon>Phytoactinopolyspora</taxon>
    </lineage>
</organism>
<dbReference type="PRINTS" id="PR00368">
    <property type="entry name" value="FADPNR"/>
</dbReference>
<accession>A0A6L9SB79</accession>
<protein>
    <submittedName>
        <fullName evidence="8">NAD(P)/FAD-dependent oxidoreductase</fullName>
    </submittedName>
</protein>
<keyword evidence="4" id="KW-0520">NAD</keyword>
<dbReference type="PANTHER" id="PTHR43014:SF2">
    <property type="entry name" value="MERCURIC REDUCTASE"/>
    <property type="match status" value="1"/>
</dbReference>
<comment type="caution">
    <text evidence="8">The sequence shown here is derived from an EMBL/GenBank/DDBJ whole genome shotgun (WGS) entry which is preliminary data.</text>
</comment>
<comment type="cofactor">
    <cofactor evidence="4">
        <name>FAD</name>
        <dbReference type="ChEBI" id="CHEBI:57692"/>
    </cofactor>
    <text evidence="4">Binds 1 FAD per subunit.</text>
</comment>
<dbReference type="SUPFAM" id="SSF51905">
    <property type="entry name" value="FAD/NAD(P)-binding domain"/>
    <property type="match status" value="1"/>
</dbReference>
<evidence type="ECO:0000256" key="3">
    <source>
        <dbReference type="ARBA" id="ARBA00022827"/>
    </source>
</evidence>
<dbReference type="PANTHER" id="PTHR43014">
    <property type="entry name" value="MERCURIC REDUCTASE"/>
    <property type="match status" value="1"/>
</dbReference>
<comment type="similarity">
    <text evidence="1">Belongs to the class-I pyridine nucleotide-disulfide oxidoreductase family.</text>
</comment>
<dbReference type="InterPro" id="IPR023753">
    <property type="entry name" value="FAD/NAD-binding_dom"/>
</dbReference>
<reference evidence="8 9" key="1">
    <citation type="submission" date="2020-02" db="EMBL/GenBank/DDBJ databases">
        <authorList>
            <person name="Li X.-J."/>
            <person name="Han X.-M."/>
        </authorList>
    </citation>
    <scope>NUCLEOTIDE SEQUENCE [LARGE SCALE GENOMIC DNA]</scope>
    <source>
        <strain evidence="8 9">CCTCC AB 2017055</strain>
    </source>
</reference>
<feature type="domain" description="FAD/NAD(P)-binding" evidence="7">
    <location>
        <begin position="6"/>
        <end position="313"/>
    </location>
</feature>
<feature type="binding site" evidence="4">
    <location>
        <begin position="172"/>
        <end position="179"/>
    </location>
    <ligand>
        <name>NAD(+)</name>
        <dbReference type="ChEBI" id="CHEBI:57540"/>
    </ligand>
</feature>
<feature type="binding site" evidence="4">
    <location>
        <position position="51"/>
    </location>
    <ligand>
        <name>FAD</name>
        <dbReference type="ChEBI" id="CHEBI:57692"/>
    </ligand>
</feature>
<keyword evidence="4" id="KW-0547">Nucleotide-binding</keyword>
<evidence type="ECO:0000256" key="1">
    <source>
        <dbReference type="ARBA" id="ARBA00007532"/>
    </source>
</evidence>
<feature type="binding site" evidence="4">
    <location>
        <position position="111"/>
    </location>
    <ligand>
        <name>FAD</name>
        <dbReference type="ChEBI" id="CHEBI:57692"/>
    </ligand>
</feature>
<name>A0A6L9SB79_9ACTN</name>
<dbReference type="GO" id="GO:0050660">
    <property type="term" value="F:flavin adenine dinucleotide binding"/>
    <property type="evidence" value="ECO:0007669"/>
    <property type="project" value="TreeGrafter"/>
</dbReference>
<feature type="domain" description="Pyridine nucleotide-disulphide oxidoreductase dimerisation" evidence="6">
    <location>
        <begin position="332"/>
        <end position="438"/>
    </location>
</feature>
<dbReference type="Gene3D" id="3.50.50.60">
    <property type="entry name" value="FAD/NAD(P)-binding domain"/>
    <property type="match status" value="2"/>
</dbReference>
<dbReference type="InterPro" id="IPR016156">
    <property type="entry name" value="FAD/NAD-linked_Rdtase_dimer_sf"/>
</dbReference>
<evidence type="ECO:0000256" key="2">
    <source>
        <dbReference type="ARBA" id="ARBA00022630"/>
    </source>
</evidence>
<keyword evidence="3 4" id="KW-0274">FAD</keyword>
<dbReference type="PIRSF" id="PIRSF000350">
    <property type="entry name" value="Mercury_reductase_MerA"/>
    <property type="match status" value="1"/>
</dbReference>
<dbReference type="AlphaFoldDB" id="A0A6L9SB79"/>
<evidence type="ECO:0000259" key="7">
    <source>
        <dbReference type="Pfam" id="PF07992"/>
    </source>
</evidence>
<evidence type="ECO:0000313" key="8">
    <source>
        <dbReference type="EMBL" id="NEE02615.1"/>
    </source>
</evidence>
<dbReference type="Proteomes" id="UP000475214">
    <property type="component" value="Unassembled WGS sequence"/>
</dbReference>